<dbReference type="SUPFAM" id="SSF52540">
    <property type="entry name" value="P-loop containing nucleoside triphosphate hydrolases"/>
    <property type="match status" value="1"/>
</dbReference>
<evidence type="ECO:0000256" key="5">
    <source>
        <dbReference type="ARBA" id="ARBA00022989"/>
    </source>
</evidence>
<organism evidence="9 10">
    <name type="scientific">Nitrosovibrio tenuis</name>
    <dbReference type="NCBI Taxonomy" id="1233"/>
    <lineage>
        <taxon>Bacteria</taxon>
        <taxon>Pseudomonadati</taxon>
        <taxon>Pseudomonadota</taxon>
        <taxon>Betaproteobacteria</taxon>
        <taxon>Nitrosomonadales</taxon>
        <taxon>Nitrosomonadaceae</taxon>
        <taxon>Nitrosovibrio</taxon>
    </lineage>
</organism>
<dbReference type="InterPro" id="IPR003439">
    <property type="entry name" value="ABC_transporter-like_ATP-bd"/>
</dbReference>
<dbReference type="FunFam" id="3.40.50.300:FF:000032">
    <property type="entry name" value="Export ABC transporter ATP-binding protein"/>
    <property type="match status" value="1"/>
</dbReference>
<dbReference type="GO" id="GO:0016887">
    <property type="term" value="F:ATP hydrolysis activity"/>
    <property type="evidence" value="ECO:0007669"/>
    <property type="project" value="InterPro"/>
</dbReference>
<dbReference type="Proteomes" id="UP000198620">
    <property type="component" value="Unassembled WGS sequence"/>
</dbReference>
<evidence type="ECO:0000256" key="1">
    <source>
        <dbReference type="ARBA" id="ARBA00022448"/>
    </source>
</evidence>
<dbReference type="EMBL" id="FOBH01000003">
    <property type="protein sequence ID" value="SEK85250.1"/>
    <property type="molecule type" value="Genomic_DNA"/>
</dbReference>
<sequence length="338" mass="36466">MQTSFSPTKPRPLSWVELGKSARAPFAVRSASEQTLGYAAAGYPRSGIRALERQRGTISLSGAHPSHATTHHHRQLCPLRGRNKTILNHNGQASRRAVWVLKSMLELRHIGKAYANGRQVLTDLSYTFAAGEYVAIMGESGVGKSTLLNLIAGLDAPDTGEILIDGIAIASLDDDAATRLRRKEFGFVFQAFHILPHLTLSQNIALPLLLNSVPVERAMERTEQMLDAVGLHGRGDHFSRQLSGGELQRVAIARALVHRPNLILADEPTGNLDPDTAQDILRLMRAEIKANGASGIMVTHSHAAAATADRVLVLAKDGLHPVASEDQADSYRTAQGTG</sequence>
<protein>
    <submittedName>
        <fullName evidence="9">ABC-type lipoprotein export system, ATPase component</fullName>
    </submittedName>
</protein>
<dbReference type="GO" id="GO:0046677">
    <property type="term" value="P:response to antibiotic"/>
    <property type="evidence" value="ECO:0007669"/>
    <property type="project" value="UniProtKB-KW"/>
</dbReference>
<keyword evidence="6" id="KW-0046">Antibiotic resistance</keyword>
<keyword evidence="2" id="KW-1003">Cell membrane</keyword>
<dbReference type="PROSITE" id="PS50893">
    <property type="entry name" value="ABC_TRANSPORTER_2"/>
    <property type="match status" value="1"/>
</dbReference>
<dbReference type="PANTHER" id="PTHR24220:SF659">
    <property type="entry name" value="TRANSPORTER, PUTATIVE-RELATED"/>
    <property type="match status" value="1"/>
</dbReference>
<accession>A0A1H7KFF7</accession>
<reference evidence="9 10" key="1">
    <citation type="submission" date="2016-10" db="EMBL/GenBank/DDBJ databases">
        <authorList>
            <person name="de Groot N.N."/>
        </authorList>
    </citation>
    <scope>NUCLEOTIDE SEQUENCE [LARGE SCALE GENOMIC DNA]</scope>
    <source>
        <strain evidence="9 10">Nv1</strain>
    </source>
</reference>
<keyword evidence="4" id="KW-0067">ATP-binding</keyword>
<evidence type="ECO:0000256" key="6">
    <source>
        <dbReference type="ARBA" id="ARBA00023251"/>
    </source>
</evidence>
<keyword evidence="9" id="KW-0449">Lipoprotein</keyword>
<dbReference type="SMART" id="SM00382">
    <property type="entry name" value="AAA"/>
    <property type="match status" value="1"/>
</dbReference>
<keyword evidence="5" id="KW-1133">Transmembrane helix</keyword>
<dbReference type="GO" id="GO:0005524">
    <property type="term" value="F:ATP binding"/>
    <property type="evidence" value="ECO:0007669"/>
    <property type="project" value="UniProtKB-KW"/>
</dbReference>
<dbReference type="STRING" id="1233.SAMN05216387_103201"/>
<dbReference type="InterPro" id="IPR027417">
    <property type="entry name" value="P-loop_NTPase"/>
</dbReference>
<keyword evidence="5" id="KW-0472">Membrane</keyword>
<dbReference type="PROSITE" id="PS00211">
    <property type="entry name" value="ABC_TRANSPORTER_1"/>
    <property type="match status" value="1"/>
</dbReference>
<feature type="domain" description="ABC transporter" evidence="8">
    <location>
        <begin position="105"/>
        <end position="337"/>
    </location>
</feature>
<dbReference type="GO" id="GO:0098796">
    <property type="term" value="C:membrane protein complex"/>
    <property type="evidence" value="ECO:0007669"/>
    <property type="project" value="UniProtKB-ARBA"/>
</dbReference>
<evidence type="ECO:0000256" key="3">
    <source>
        <dbReference type="ARBA" id="ARBA00022741"/>
    </source>
</evidence>
<dbReference type="GO" id="GO:0022857">
    <property type="term" value="F:transmembrane transporter activity"/>
    <property type="evidence" value="ECO:0007669"/>
    <property type="project" value="TreeGrafter"/>
</dbReference>
<keyword evidence="5" id="KW-0812">Transmembrane</keyword>
<gene>
    <name evidence="9" type="ORF">SAMN05216387_103201</name>
</gene>
<evidence type="ECO:0000259" key="8">
    <source>
        <dbReference type="PROSITE" id="PS50893"/>
    </source>
</evidence>
<evidence type="ECO:0000256" key="2">
    <source>
        <dbReference type="ARBA" id="ARBA00022475"/>
    </source>
</evidence>
<comment type="similarity">
    <text evidence="7">Belongs to the ABC transporter superfamily. Macrolide exporter (TC 3.A.1.122) family.</text>
</comment>
<dbReference type="AlphaFoldDB" id="A0A1H7KFF7"/>
<dbReference type="PANTHER" id="PTHR24220">
    <property type="entry name" value="IMPORT ATP-BINDING PROTEIN"/>
    <property type="match status" value="1"/>
</dbReference>
<dbReference type="Gene3D" id="3.40.50.300">
    <property type="entry name" value="P-loop containing nucleotide triphosphate hydrolases"/>
    <property type="match status" value="1"/>
</dbReference>
<evidence type="ECO:0000313" key="10">
    <source>
        <dbReference type="Proteomes" id="UP000198620"/>
    </source>
</evidence>
<keyword evidence="1" id="KW-0813">Transport</keyword>
<dbReference type="CDD" id="cd03255">
    <property type="entry name" value="ABC_MJ0796_LolCDE_FtsE"/>
    <property type="match status" value="1"/>
</dbReference>
<dbReference type="Pfam" id="PF00005">
    <property type="entry name" value="ABC_tran"/>
    <property type="match status" value="1"/>
</dbReference>
<proteinExistence type="inferred from homology"/>
<dbReference type="InterPro" id="IPR017911">
    <property type="entry name" value="MacB-like_ATP-bd"/>
</dbReference>
<name>A0A1H7KFF7_9PROT</name>
<keyword evidence="10" id="KW-1185">Reference proteome</keyword>
<dbReference type="InterPro" id="IPR017871">
    <property type="entry name" value="ABC_transporter-like_CS"/>
</dbReference>
<evidence type="ECO:0000256" key="7">
    <source>
        <dbReference type="ARBA" id="ARBA00038388"/>
    </source>
</evidence>
<evidence type="ECO:0000256" key="4">
    <source>
        <dbReference type="ARBA" id="ARBA00022840"/>
    </source>
</evidence>
<keyword evidence="3" id="KW-0547">Nucleotide-binding</keyword>
<evidence type="ECO:0000313" key="9">
    <source>
        <dbReference type="EMBL" id="SEK85250.1"/>
    </source>
</evidence>
<dbReference type="InterPro" id="IPR003593">
    <property type="entry name" value="AAA+_ATPase"/>
</dbReference>
<dbReference type="InterPro" id="IPR015854">
    <property type="entry name" value="ABC_transpr_LolD-like"/>
</dbReference>
<dbReference type="GO" id="GO:0005886">
    <property type="term" value="C:plasma membrane"/>
    <property type="evidence" value="ECO:0007669"/>
    <property type="project" value="TreeGrafter"/>
</dbReference>